<reference evidence="1" key="1">
    <citation type="submission" date="2023-04" db="EMBL/GenBank/DDBJ databases">
        <title>A chromosome-level genome assembly of the parasitoid wasp Eretmocerus hayati.</title>
        <authorList>
            <person name="Zhong Y."/>
            <person name="Liu S."/>
            <person name="Liu Y."/>
        </authorList>
    </citation>
    <scope>NUCLEOTIDE SEQUENCE</scope>
    <source>
        <strain evidence="1">ZJU_SS_LIU_2023</strain>
    </source>
</reference>
<dbReference type="Proteomes" id="UP001239111">
    <property type="component" value="Chromosome 4"/>
</dbReference>
<proteinExistence type="predicted"/>
<accession>A0ACC2N9F2</accession>
<protein>
    <submittedName>
        <fullName evidence="1">Uncharacterized protein</fullName>
    </submittedName>
</protein>
<organism evidence="1 2">
    <name type="scientific">Eretmocerus hayati</name>
    <dbReference type="NCBI Taxonomy" id="131215"/>
    <lineage>
        <taxon>Eukaryota</taxon>
        <taxon>Metazoa</taxon>
        <taxon>Ecdysozoa</taxon>
        <taxon>Arthropoda</taxon>
        <taxon>Hexapoda</taxon>
        <taxon>Insecta</taxon>
        <taxon>Pterygota</taxon>
        <taxon>Neoptera</taxon>
        <taxon>Endopterygota</taxon>
        <taxon>Hymenoptera</taxon>
        <taxon>Apocrita</taxon>
        <taxon>Proctotrupomorpha</taxon>
        <taxon>Chalcidoidea</taxon>
        <taxon>Aphelinidae</taxon>
        <taxon>Aphelininae</taxon>
        <taxon>Eretmocerus</taxon>
    </lineage>
</organism>
<evidence type="ECO:0000313" key="1">
    <source>
        <dbReference type="EMBL" id="KAJ8667368.1"/>
    </source>
</evidence>
<sequence>MDMSLYDLIRNRKGRLLMEIRVKNYIHQLLKGLEHLHKNGIFHRDIKPENILLKGSVVKIGDLGSIRGVYSRPPYTEYISTRWYRSPECLLTGGYYGPKMDVWAAGCVFYELLTLDPLFPGENEVDQISKIHGILGTPHPRLVAKFRRM</sequence>
<comment type="caution">
    <text evidence="1">The sequence shown here is derived from an EMBL/GenBank/DDBJ whole genome shotgun (WGS) entry which is preliminary data.</text>
</comment>
<evidence type="ECO:0000313" key="2">
    <source>
        <dbReference type="Proteomes" id="UP001239111"/>
    </source>
</evidence>
<name>A0ACC2N9F2_9HYME</name>
<gene>
    <name evidence="1" type="ORF">QAD02_009030</name>
</gene>
<keyword evidence="2" id="KW-1185">Reference proteome</keyword>
<dbReference type="EMBL" id="CM056744">
    <property type="protein sequence ID" value="KAJ8667368.1"/>
    <property type="molecule type" value="Genomic_DNA"/>
</dbReference>